<feature type="non-terminal residue" evidence="2">
    <location>
        <position position="1"/>
    </location>
</feature>
<keyword evidence="3" id="KW-1185">Reference proteome</keyword>
<dbReference type="PANTHER" id="PTHR39244:SF5">
    <property type="entry name" value="NATTERIN-3-LIKE"/>
    <property type="match status" value="1"/>
</dbReference>
<dbReference type="AlphaFoldDB" id="A0A6A4LW81"/>
<dbReference type="Proteomes" id="UP000428333">
    <property type="component" value="Linkage Group LG03"/>
</dbReference>
<reference evidence="2 3" key="1">
    <citation type="journal article" date="2019" name="Genome Biol. Evol.">
        <title>The Rhododendron genome and chromosomal organization provide insight into shared whole-genome duplications across the heath family (Ericaceae).</title>
        <authorList>
            <person name="Soza V.L."/>
            <person name="Lindsley D."/>
            <person name="Waalkes A."/>
            <person name="Ramage E."/>
            <person name="Patwardhan R.P."/>
            <person name="Burton J.N."/>
            <person name="Adey A."/>
            <person name="Kumar A."/>
            <person name="Qiu R."/>
            <person name="Shendure J."/>
            <person name="Hall B."/>
        </authorList>
    </citation>
    <scope>NUCLEOTIDE SEQUENCE [LARGE SCALE GENOMIC DNA]</scope>
    <source>
        <strain evidence="2">RSF 1966-606</strain>
    </source>
</reference>
<accession>A0A6A4LW81</accession>
<name>A0A6A4LW81_9ERIC</name>
<dbReference type="SMART" id="SM00791">
    <property type="entry name" value="Agglutinin"/>
    <property type="match status" value="1"/>
</dbReference>
<dbReference type="EMBL" id="QEFC01000565">
    <property type="protein sequence ID" value="KAE9463463.1"/>
    <property type="molecule type" value="Genomic_DNA"/>
</dbReference>
<feature type="domain" description="Agglutinin" evidence="1">
    <location>
        <begin position="169"/>
        <end position="313"/>
    </location>
</feature>
<dbReference type="OrthoDB" id="1461200at2759"/>
<comment type="caution">
    <text evidence="2">The sequence shown here is derived from an EMBL/GenBank/DDBJ whole genome shotgun (WGS) entry which is preliminary data.</text>
</comment>
<dbReference type="Gene3D" id="2.80.10.50">
    <property type="match status" value="2"/>
</dbReference>
<evidence type="ECO:0000313" key="2">
    <source>
        <dbReference type="EMBL" id="KAE9463463.1"/>
    </source>
</evidence>
<evidence type="ECO:0000313" key="3">
    <source>
        <dbReference type="Proteomes" id="UP000428333"/>
    </source>
</evidence>
<dbReference type="Pfam" id="PF07468">
    <property type="entry name" value="Agglutinin"/>
    <property type="match status" value="2"/>
</dbReference>
<dbReference type="InterPro" id="IPR053237">
    <property type="entry name" value="Natterin_C"/>
</dbReference>
<sequence length="319" mass="36391">MELPRFVLFKSLKDNKYLGRTSDGYASFIRVDDLSLDAKHEVVMAKCGGGLVHIRHCRTGKYLRRYLDADGVTTTYICGAADEPEEDKSKWSCTLFKPSPYTKDGVNVILLIHLCHGDCSFVFQVGDNFKLGGNLQKKYSDMKYFIIVDWVSLLNKYLKDAAIGEMKMRTLPRFVVFKSAHNNKYLCCDEYEPNGPNLLRFIKEDAMSQNSKHEVMMAKRGDGLVHIRCCSTGKYWRRLSEDNNWIGAKADEPEEDLSKWTCTLFWPCYDSKEDDNGVQLEHSQLGENTSLFQNCLAAGRSPHTTTEEVGLITVDWESL</sequence>
<dbReference type="PANTHER" id="PTHR39244">
    <property type="entry name" value="NATTERIN-4"/>
    <property type="match status" value="1"/>
</dbReference>
<evidence type="ECO:0000259" key="1">
    <source>
        <dbReference type="SMART" id="SM00791"/>
    </source>
</evidence>
<protein>
    <recommendedName>
        <fullName evidence="1">Agglutinin domain-containing protein</fullName>
    </recommendedName>
</protein>
<organism evidence="2 3">
    <name type="scientific">Rhododendron williamsianum</name>
    <dbReference type="NCBI Taxonomy" id="262921"/>
    <lineage>
        <taxon>Eukaryota</taxon>
        <taxon>Viridiplantae</taxon>
        <taxon>Streptophyta</taxon>
        <taxon>Embryophyta</taxon>
        <taxon>Tracheophyta</taxon>
        <taxon>Spermatophyta</taxon>
        <taxon>Magnoliopsida</taxon>
        <taxon>eudicotyledons</taxon>
        <taxon>Gunneridae</taxon>
        <taxon>Pentapetalae</taxon>
        <taxon>asterids</taxon>
        <taxon>Ericales</taxon>
        <taxon>Ericaceae</taxon>
        <taxon>Ericoideae</taxon>
        <taxon>Rhodoreae</taxon>
        <taxon>Rhododendron</taxon>
    </lineage>
</organism>
<dbReference type="SUPFAM" id="SSF50382">
    <property type="entry name" value="Agglutinin"/>
    <property type="match status" value="2"/>
</dbReference>
<dbReference type="InterPro" id="IPR036242">
    <property type="entry name" value="Agglutinin_dom_sf"/>
</dbReference>
<gene>
    <name evidence="2" type="ORF">C3L33_04613</name>
</gene>
<proteinExistence type="predicted"/>
<dbReference type="InterPro" id="IPR008998">
    <property type="entry name" value="Agglutinin"/>
</dbReference>